<dbReference type="OrthoDB" id="1881at2759"/>
<dbReference type="GO" id="GO:0008157">
    <property type="term" value="F:protein phosphatase 1 binding"/>
    <property type="evidence" value="ECO:0007669"/>
    <property type="project" value="TreeGrafter"/>
</dbReference>
<dbReference type="GO" id="GO:0005979">
    <property type="term" value="P:regulation of glycogen biosynthetic process"/>
    <property type="evidence" value="ECO:0007669"/>
    <property type="project" value="TreeGrafter"/>
</dbReference>
<name>A0A9P6E2G2_9AGAM</name>
<dbReference type="EMBL" id="MU128909">
    <property type="protein sequence ID" value="KAF9521169.1"/>
    <property type="molecule type" value="Genomic_DNA"/>
</dbReference>
<dbReference type="PANTHER" id="PTHR12307:SF36">
    <property type="entry name" value="GLYCOGEN-BINDING SUBUNIT 76A"/>
    <property type="match status" value="1"/>
</dbReference>
<dbReference type="Pfam" id="PF03370">
    <property type="entry name" value="CBM_21"/>
    <property type="match status" value="1"/>
</dbReference>
<gene>
    <name evidence="2" type="ORF">BS47DRAFT_1271385</name>
</gene>
<dbReference type="GO" id="GO:2001069">
    <property type="term" value="F:glycogen binding"/>
    <property type="evidence" value="ECO:0007669"/>
    <property type="project" value="TreeGrafter"/>
</dbReference>
<dbReference type="InterPro" id="IPR050782">
    <property type="entry name" value="PP1_regulatory_subunit_3"/>
</dbReference>
<protein>
    <submittedName>
        <fullName evidence="2">Carbohydrate-binding module family 21 protein</fullName>
    </submittedName>
</protein>
<dbReference type="InterPro" id="IPR038175">
    <property type="entry name" value="CBM21_dom_sf"/>
</dbReference>
<proteinExistence type="predicted"/>
<feature type="non-terminal residue" evidence="2">
    <location>
        <position position="1"/>
    </location>
</feature>
<feature type="non-terminal residue" evidence="2">
    <location>
        <position position="130"/>
    </location>
</feature>
<organism evidence="2 3">
    <name type="scientific">Hydnum rufescens UP504</name>
    <dbReference type="NCBI Taxonomy" id="1448309"/>
    <lineage>
        <taxon>Eukaryota</taxon>
        <taxon>Fungi</taxon>
        <taxon>Dikarya</taxon>
        <taxon>Basidiomycota</taxon>
        <taxon>Agaricomycotina</taxon>
        <taxon>Agaricomycetes</taxon>
        <taxon>Cantharellales</taxon>
        <taxon>Hydnaceae</taxon>
        <taxon>Hydnum</taxon>
    </lineage>
</organism>
<comment type="caution">
    <text evidence="2">The sequence shown here is derived from an EMBL/GenBank/DDBJ whole genome shotgun (WGS) entry which is preliminary data.</text>
</comment>
<sequence>HVRLEDLFLSDDARCVRGLVIVRNLAFVKWVAARFTMDRWQTTSEVTARYVGSLQDGAYDRFEFNIRLIDYLSKIWDRTLHLAIRYSCEGHAESWDSNSGQNYIVVFRRKNIKKTRVAQDTDEEDEDHVR</sequence>
<reference evidence="2" key="1">
    <citation type="journal article" date="2020" name="Nat. Commun.">
        <title>Large-scale genome sequencing of mycorrhizal fungi provides insights into the early evolution of symbiotic traits.</title>
        <authorList>
            <person name="Miyauchi S."/>
            <person name="Kiss E."/>
            <person name="Kuo A."/>
            <person name="Drula E."/>
            <person name="Kohler A."/>
            <person name="Sanchez-Garcia M."/>
            <person name="Morin E."/>
            <person name="Andreopoulos B."/>
            <person name="Barry K.W."/>
            <person name="Bonito G."/>
            <person name="Buee M."/>
            <person name="Carver A."/>
            <person name="Chen C."/>
            <person name="Cichocki N."/>
            <person name="Clum A."/>
            <person name="Culley D."/>
            <person name="Crous P.W."/>
            <person name="Fauchery L."/>
            <person name="Girlanda M."/>
            <person name="Hayes R.D."/>
            <person name="Keri Z."/>
            <person name="LaButti K."/>
            <person name="Lipzen A."/>
            <person name="Lombard V."/>
            <person name="Magnuson J."/>
            <person name="Maillard F."/>
            <person name="Murat C."/>
            <person name="Nolan M."/>
            <person name="Ohm R.A."/>
            <person name="Pangilinan J."/>
            <person name="Pereira M.F."/>
            <person name="Perotto S."/>
            <person name="Peter M."/>
            <person name="Pfister S."/>
            <person name="Riley R."/>
            <person name="Sitrit Y."/>
            <person name="Stielow J.B."/>
            <person name="Szollosi G."/>
            <person name="Zifcakova L."/>
            <person name="Stursova M."/>
            <person name="Spatafora J.W."/>
            <person name="Tedersoo L."/>
            <person name="Vaario L.M."/>
            <person name="Yamada A."/>
            <person name="Yan M."/>
            <person name="Wang P."/>
            <person name="Xu J."/>
            <person name="Bruns T."/>
            <person name="Baldrian P."/>
            <person name="Vilgalys R."/>
            <person name="Dunand C."/>
            <person name="Henrissat B."/>
            <person name="Grigoriev I.V."/>
            <person name="Hibbett D."/>
            <person name="Nagy L.G."/>
            <person name="Martin F.M."/>
        </authorList>
    </citation>
    <scope>NUCLEOTIDE SEQUENCE</scope>
    <source>
        <strain evidence="2">UP504</strain>
    </source>
</reference>
<evidence type="ECO:0000313" key="3">
    <source>
        <dbReference type="Proteomes" id="UP000886523"/>
    </source>
</evidence>
<dbReference type="PROSITE" id="PS51159">
    <property type="entry name" value="CBM21"/>
    <property type="match status" value="1"/>
</dbReference>
<dbReference type="GO" id="GO:0000164">
    <property type="term" value="C:protein phosphatase type 1 complex"/>
    <property type="evidence" value="ECO:0007669"/>
    <property type="project" value="TreeGrafter"/>
</dbReference>
<keyword evidence="3" id="KW-1185">Reference proteome</keyword>
<evidence type="ECO:0000259" key="1">
    <source>
        <dbReference type="PROSITE" id="PS51159"/>
    </source>
</evidence>
<feature type="domain" description="CBM21" evidence="1">
    <location>
        <begin position="1"/>
        <end position="106"/>
    </location>
</feature>
<dbReference type="AlphaFoldDB" id="A0A9P6E2G2"/>
<evidence type="ECO:0000313" key="2">
    <source>
        <dbReference type="EMBL" id="KAF9521169.1"/>
    </source>
</evidence>
<dbReference type="PANTHER" id="PTHR12307">
    <property type="entry name" value="PROTEIN PHOSPHATASE 1 REGULATORY SUBUNIT"/>
    <property type="match status" value="1"/>
</dbReference>
<dbReference type="Gene3D" id="2.60.40.2440">
    <property type="entry name" value="Carbohydrate binding type-21 domain"/>
    <property type="match status" value="1"/>
</dbReference>
<accession>A0A9P6E2G2</accession>
<dbReference type="InterPro" id="IPR005036">
    <property type="entry name" value="CBM21_dom"/>
</dbReference>
<dbReference type="Proteomes" id="UP000886523">
    <property type="component" value="Unassembled WGS sequence"/>
</dbReference>